<gene>
    <name evidence="2" type="ORF">ERS852462_02650</name>
</gene>
<evidence type="ECO:0000256" key="1">
    <source>
        <dbReference type="SAM" id="Phobius"/>
    </source>
</evidence>
<feature type="transmembrane region" description="Helical" evidence="1">
    <location>
        <begin position="20"/>
        <end position="41"/>
    </location>
</feature>
<evidence type="ECO:0000313" key="3">
    <source>
        <dbReference type="Proteomes" id="UP000095614"/>
    </source>
</evidence>
<dbReference type="Proteomes" id="UP000095614">
    <property type="component" value="Unassembled WGS sequence"/>
</dbReference>
<reference evidence="2 3" key="1">
    <citation type="submission" date="2015-09" db="EMBL/GenBank/DDBJ databases">
        <authorList>
            <consortium name="Pathogen Informatics"/>
        </authorList>
    </citation>
    <scope>NUCLEOTIDE SEQUENCE [LARGE SCALE GENOMIC DNA]</scope>
    <source>
        <strain evidence="2 3">2789STDY5834847</strain>
    </source>
</reference>
<protein>
    <submittedName>
        <fullName evidence="2">Uncharacterized protein</fullName>
    </submittedName>
</protein>
<organism evidence="2 3">
    <name type="scientific">Bacteroides uniformis</name>
    <dbReference type="NCBI Taxonomy" id="820"/>
    <lineage>
        <taxon>Bacteria</taxon>
        <taxon>Pseudomonadati</taxon>
        <taxon>Bacteroidota</taxon>
        <taxon>Bacteroidia</taxon>
        <taxon>Bacteroidales</taxon>
        <taxon>Bacteroidaceae</taxon>
        <taxon>Bacteroides</taxon>
    </lineage>
</organism>
<proteinExistence type="predicted"/>
<dbReference type="AlphaFoldDB" id="A0A174KQD7"/>
<keyword evidence="1" id="KW-0472">Membrane</keyword>
<accession>A0A174KQD7</accession>
<name>A0A174KQD7_BACUN</name>
<evidence type="ECO:0000313" key="2">
    <source>
        <dbReference type="EMBL" id="CUP11450.1"/>
    </source>
</evidence>
<sequence length="52" mass="6070">MNLLTRLFALHFDRSFSGKGWRQLAWLFGVIVTVFLLIYLVDISGKFCIYLS</sequence>
<keyword evidence="1" id="KW-0812">Transmembrane</keyword>
<keyword evidence="1" id="KW-1133">Transmembrane helix</keyword>
<dbReference type="EMBL" id="CZAF01000007">
    <property type="protein sequence ID" value="CUP11450.1"/>
    <property type="molecule type" value="Genomic_DNA"/>
</dbReference>